<dbReference type="Proteomes" id="UP000198510">
    <property type="component" value="Unassembled WGS sequence"/>
</dbReference>
<feature type="transmembrane region" description="Helical" evidence="1">
    <location>
        <begin position="45"/>
        <end position="66"/>
    </location>
</feature>
<feature type="transmembrane region" description="Helical" evidence="1">
    <location>
        <begin position="12"/>
        <end position="33"/>
    </location>
</feature>
<keyword evidence="3" id="KW-1185">Reference proteome</keyword>
<keyword evidence="1" id="KW-1133">Transmembrane helix</keyword>
<reference evidence="2 3" key="1">
    <citation type="submission" date="2016-10" db="EMBL/GenBank/DDBJ databases">
        <authorList>
            <person name="de Groot N.N."/>
        </authorList>
    </citation>
    <scope>NUCLEOTIDE SEQUENCE [LARGE SCALE GENOMIC DNA]</scope>
    <source>
        <strain evidence="2 3">DSM 25186</strain>
    </source>
</reference>
<accession>A0A1G9PBU4</accession>
<evidence type="ECO:0000313" key="2">
    <source>
        <dbReference type="EMBL" id="SDL96286.1"/>
    </source>
</evidence>
<keyword evidence="1" id="KW-0472">Membrane</keyword>
<protein>
    <submittedName>
        <fullName evidence="2">Uncharacterized protein</fullName>
    </submittedName>
</protein>
<dbReference type="EMBL" id="FNFO01000009">
    <property type="protein sequence ID" value="SDL96286.1"/>
    <property type="molecule type" value="Genomic_DNA"/>
</dbReference>
<organism evidence="2 3">
    <name type="scientific">Catalinimonas alkaloidigena</name>
    <dbReference type="NCBI Taxonomy" id="1075417"/>
    <lineage>
        <taxon>Bacteria</taxon>
        <taxon>Pseudomonadati</taxon>
        <taxon>Bacteroidota</taxon>
        <taxon>Cytophagia</taxon>
        <taxon>Cytophagales</taxon>
        <taxon>Catalimonadaceae</taxon>
        <taxon>Catalinimonas</taxon>
    </lineage>
</organism>
<proteinExistence type="predicted"/>
<keyword evidence="1" id="KW-0812">Transmembrane</keyword>
<sequence length="105" mass="11477">MSNYIEIADDTVVSSLYVSAIALAYEMINWWAAHQARGQKLKLMWIGHLGCVAYLLGALLTLVFPFPSDTVSTLAVVTSGVMRMSGIGLIIVGYIRLLQMVRTLG</sequence>
<evidence type="ECO:0000256" key="1">
    <source>
        <dbReference type="SAM" id="Phobius"/>
    </source>
</evidence>
<gene>
    <name evidence="2" type="ORF">SAMN05421823_109146</name>
</gene>
<feature type="transmembrane region" description="Helical" evidence="1">
    <location>
        <begin position="72"/>
        <end position="95"/>
    </location>
</feature>
<name>A0A1G9PBU4_9BACT</name>
<evidence type="ECO:0000313" key="3">
    <source>
        <dbReference type="Proteomes" id="UP000198510"/>
    </source>
</evidence>
<dbReference type="RefSeq" id="WP_089685670.1">
    <property type="nucleotide sequence ID" value="NZ_FNFO01000009.1"/>
</dbReference>
<dbReference type="AlphaFoldDB" id="A0A1G9PBU4"/>